<dbReference type="Gene3D" id="3.30.2350.10">
    <property type="entry name" value="Pseudouridine synthase"/>
    <property type="match status" value="1"/>
</dbReference>
<evidence type="ECO:0000313" key="2">
    <source>
        <dbReference type="Proteomes" id="UP000886667"/>
    </source>
</evidence>
<protein>
    <submittedName>
        <fullName evidence="1">23S rRNA pseudouridine(1911/1915/1917) synthase RluD</fullName>
    </submittedName>
</protein>
<feature type="non-terminal residue" evidence="1">
    <location>
        <position position="1"/>
    </location>
</feature>
<organism evidence="1 2">
    <name type="scientific">Candidatus Thiodiazotropha taylori</name>
    <dbReference type="NCBI Taxonomy" id="2792791"/>
    <lineage>
        <taxon>Bacteria</taxon>
        <taxon>Pseudomonadati</taxon>
        <taxon>Pseudomonadota</taxon>
        <taxon>Gammaproteobacteria</taxon>
        <taxon>Chromatiales</taxon>
        <taxon>Sedimenticolaceae</taxon>
        <taxon>Candidatus Thiodiazotropha</taxon>
    </lineage>
</organism>
<name>A0A9E4KAL3_9GAMM</name>
<gene>
    <name evidence="1" type="ORF">JAZ07_03770</name>
</gene>
<sequence length="55" mass="6151">GLSDEAVGILQQFKRQALHATRLELTHPDSGELMSWEAPPPPDMQQLLRLLANDD</sequence>
<dbReference type="GO" id="GO:0003723">
    <property type="term" value="F:RNA binding"/>
    <property type="evidence" value="ECO:0007669"/>
    <property type="project" value="InterPro"/>
</dbReference>
<accession>A0A9E4KAL3</accession>
<dbReference type="GO" id="GO:0140098">
    <property type="term" value="F:catalytic activity, acting on RNA"/>
    <property type="evidence" value="ECO:0007669"/>
    <property type="project" value="UniProtKB-ARBA"/>
</dbReference>
<dbReference type="Proteomes" id="UP000886667">
    <property type="component" value="Unassembled WGS sequence"/>
</dbReference>
<evidence type="ECO:0000313" key="1">
    <source>
        <dbReference type="EMBL" id="MCG7945446.1"/>
    </source>
</evidence>
<dbReference type="EMBL" id="JAEPCM010000101">
    <property type="protein sequence ID" value="MCG7945446.1"/>
    <property type="molecule type" value="Genomic_DNA"/>
</dbReference>
<dbReference type="GO" id="GO:0006396">
    <property type="term" value="P:RNA processing"/>
    <property type="evidence" value="ECO:0007669"/>
    <property type="project" value="UniProtKB-ARBA"/>
</dbReference>
<proteinExistence type="predicted"/>
<dbReference type="InterPro" id="IPR020103">
    <property type="entry name" value="PsdUridine_synth_cat_dom_sf"/>
</dbReference>
<reference evidence="1" key="1">
    <citation type="journal article" date="2021" name="Proc. Natl. Acad. Sci. U.S.A.">
        <title>Global biogeography of chemosynthetic symbionts reveals both localized and globally distributed symbiont groups. .</title>
        <authorList>
            <person name="Osvatic J.T."/>
            <person name="Wilkins L.G.E."/>
            <person name="Leibrecht L."/>
            <person name="Leray M."/>
            <person name="Zauner S."/>
            <person name="Polzin J."/>
            <person name="Camacho Y."/>
            <person name="Gros O."/>
            <person name="van Gils J.A."/>
            <person name="Eisen J.A."/>
            <person name="Petersen J.M."/>
            <person name="Yuen B."/>
        </authorList>
    </citation>
    <scope>NUCLEOTIDE SEQUENCE</scope>
    <source>
        <strain evidence="1">MAGclacostrist064TRANS</strain>
    </source>
</reference>
<dbReference type="GO" id="GO:0001522">
    <property type="term" value="P:pseudouridine synthesis"/>
    <property type="evidence" value="ECO:0007669"/>
    <property type="project" value="InterPro"/>
</dbReference>
<dbReference type="AlphaFoldDB" id="A0A9E4KAL3"/>
<dbReference type="GO" id="GO:0009982">
    <property type="term" value="F:pseudouridine synthase activity"/>
    <property type="evidence" value="ECO:0007669"/>
    <property type="project" value="InterPro"/>
</dbReference>
<comment type="caution">
    <text evidence="1">The sequence shown here is derived from an EMBL/GenBank/DDBJ whole genome shotgun (WGS) entry which is preliminary data.</text>
</comment>
<dbReference type="SUPFAM" id="SSF55120">
    <property type="entry name" value="Pseudouridine synthase"/>
    <property type="match status" value="1"/>
</dbReference>